<feature type="compositionally biased region" description="Basic residues" evidence="1">
    <location>
        <begin position="12"/>
        <end position="24"/>
    </location>
</feature>
<keyword evidence="3" id="KW-1185">Reference proteome</keyword>
<dbReference type="PANTHER" id="PTHR42264">
    <property type="entry name" value="EPHRIN_REC_LIKE DOMAIN-CONTAINING PROTEIN"/>
    <property type="match status" value="1"/>
</dbReference>
<dbReference type="PANTHER" id="PTHR42264:SF3">
    <property type="entry name" value="F-BOX DOMAIN-CONTAINING PROTEIN-RELATED"/>
    <property type="match status" value="1"/>
</dbReference>
<dbReference type="EMBL" id="LLXI01002477">
    <property type="protein sequence ID" value="PKY57226.1"/>
    <property type="molecule type" value="Genomic_DNA"/>
</dbReference>
<evidence type="ECO:0000313" key="2">
    <source>
        <dbReference type="EMBL" id="PKY57226.1"/>
    </source>
</evidence>
<feature type="compositionally biased region" description="Basic and acidic residues" evidence="1">
    <location>
        <begin position="1"/>
        <end position="11"/>
    </location>
</feature>
<accession>A0A2I1HEA9</accession>
<sequence length="1097" mass="128501">MFLKKIRADKQQHKKSNFRLRKSRDTHSNNNSSISNHTIILGKQQNICENNTSSQSNKNNFYYKINESINNNHDTSKNNKDSYHNFNEFNEDLVDDDFTEIYDTGEEFNNDIDENVNGNSDIYGEFNYIDEDFTENCDTNGEFNGREYDNNKKQNCYSGDAGPYFPNFTIFLLFLWVIKHQIGSEAYKDFANIVKHPKFNANDVPFSLATVKKYRNGLPLLPFKGYTVSLNNHNTPSTSKPTTQAFIFPLKNILCRILSNPQLHEHMYFGPGIYCENKQEIWHGVLWHKSPLFGTEHIKLNETIYNLGDFIKYYNIHTHNQLCYGRIISILHINDSHDICIRIENIIEYNSLPFQLKSQQRRNASYDGCLWMTDYTIIINPINIVSKVDIWLTDIDEPSNFQYFINEIVYCVNGQWSTRPIDLRHHHPVEYITTQNTPSNLPIYKFFLDIYIDKFGPFRNAYHGIGGIYLQIGNMPQILRQKLKNHFLIGFIPFSASCDEVLQPLINDIQDLEHGYELGINNQTVWVTGGLGVITSDLPEGNEQSGIKNHNAHYGCRNCMIHHNNLHDITFDIVKYARYHHITTSHFEDISNAKTQAEREILSTQYGIREKPSSFDSISRDRHIQCPHDAFHCIGGLAKEMLQSTFGILNSIGENEFLNVWRNFEYPSVWSRQQNPISHLNSYFFSDYLRLSMIMPFLINRSLISTSMLNRTIVEFLIEKSKFTKRQIIDQFLSLWASFSKMASLIFRKEFSEDDYNNLQQNIIHWSEKVGKFFPRITQLPNFHILCHFTMHARNFATLVNVAVPTKEMMHRLFKAMIPHSNKKNIEMDFVQRDNCLQTLRFLLDGGVDKRYDTERQLNFNMLSKDQCVRALLSSWYILPSKFDLEQDDDDTPLQITCIDENYINIKVQGLYTKHDLQTNNLEKNLDDNLFAELGRSYNEELDCTEHLTSRKVKYYKSISYTIVDGNNQSNIRLRVGDVINVLEDISDDREAEFKTITSYAQIRAIFLHTKDQLQIPFLLLNWFISLGINNSKLGCPRYRLQQLSDQTWRRIYAVKWIDHQPNNHFIHQCRKSGCENGNHDKTNVYYLHNIFYYTAI</sequence>
<dbReference type="VEuPathDB" id="FungiDB:FUN_019077"/>
<organism evidence="2 3">
    <name type="scientific">Rhizophagus irregularis</name>
    <dbReference type="NCBI Taxonomy" id="588596"/>
    <lineage>
        <taxon>Eukaryota</taxon>
        <taxon>Fungi</taxon>
        <taxon>Fungi incertae sedis</taxon>
        <taxon>Mucoromycota</taxon>
        <taxon>Glomeromycotina</taxon>
        <taxon>Glomeromycetes</taxon>
        <taxon>Glomerales</taxon>
        <taxon>Glomeraceae</taxon>
        <taxon>Rhizophagus</taxon>
    </lineage>
</organism>
<feature type="region of interest" description="Disordered" evidence="1">
    <location>
        <begin position="1"/>
        <end position="36"/>
    </location>
</feature>
<gene>
    <name evidence="2" type="ORF">RhiirA4_509345</name>
</gene>
<dbReference type="VEuPathDB" id="FungiDB:RhiirA1_474296"/>
<dbReference type="VEuPathDB" id="FungiDB:RhiirA1_476057"/>
<evidence type="ECO:0000256" key="1">
    <source>
        <dbReference type="SAM" id="MobiDB-lite"/>
    </source>
</evidence>
<dbReference type="AlphaFoldDB" id="A0A2I1HEA9"/>
<reference evidence="2 3" key="1">
    <citation type="submission" date="2015-10" db="EMBL/GenBank/DDBJ databases">
        <title>Genome analyses suggest a sexual origin of heterokaryosis in a supposedly ancient asexual fungus.</title>
        <authorList>
            <person name="Ropars J."/>
            <person name="Sedzielewska K."/>
            <person name="Noel J."/>
            <person name="Charron P."/>
            <person name="Farinelli L."/>
            <person name="Marton T."/>
            <person name="Kruger M."/>
            <person name="Pelin A."/>
            <person name="Brachmann A."/>
            <person name="Corradi N."/>
        </authorList>
    </citation>
    <scope>NUCLEOTIDE SEQUENCE [LARGE SCALE GENOMIC DNA]</scope>
    <source>
        <strain evidence="2 3">A4</strain>
    </source>
</reference>
<evidence type="ECO:0000313" key="3">
    <source>
        <dbReference type="Proteomes" id="UP000234323"/>
    </source>
</evidence>
<name>A0A2I1HEA9_9GLOM</name>
<dbReference type="Proteomes" id="UP000234323">
    <property type="component" value="Unassembled WGS sequence"/>
</dbReference>
<protein>
    <recommendedName>
        <fullName evidence="4">BAH domain-containing protein</fullName>
    </recommendedName>
</protein>
<proteinExistence type="predicted"/>
<comment type="caution">
    <text evidence="2">The sequence shown here is derived from an EMBL/GenBank/DDBJ whole genome shotgun (WGS) entry which is preliminary data.</text>
</comment>
<dbReference type="VEuPathDB" id="FungiDB:RhiirFUN_021773"/>
<evidence type="ECO:0008006" key="4">
    <source>
        <dbReference type="Google" id="ProtNLM"/>
    </source>
</evidence>